<comment type="caution">
    <text evidence="2">The sequence shown here is derived from an EMBL/GenBank/DDBJ whole genome shotgun (WGS) entry which is preliminary data.</text>
</comment>
<dbReference type="InterPro" id="IPR032314">
    <property type="entry name" value="DUF4845"/>
</dbReference>
<evidence type="ECO:0000313" key="3">
    <source>
        <dbReference type="Proteomes" id="UP001549184"/>
    </source>
</evidence>
<keyword evidence="3" id="KW-1185">Reference proteome</keyword>
<sequence>MKSKQTGITLIGFLIMLMVVGFFGFMAMKLVPAYTEYMGVTKAMNQMATEGGGKSVTQVRNDLIKKLDFQYVSDDTITPQDITIKRNGNAAELSVSYDKRIPFMYNIDFLLHFEKSVALQGNVDG</sequence>
<keyword evidence="1" id="KW-0472">Membrane</keyword>
<name>A0ABV2JSU6_9GAMM</name>
<evidence type="ECO:0000313" key="2">
    <source>
        <dbReference type="EMBL" id="MET3650868.1"/>
    </source>
</evidence>
<protein>
    <submittedName>
        <fullName evidence="2">Tfp pilus assembly major pilin PilA</fullName>
    </submittedName>
</protein>
<accession>A0ABV2JSU6</accession>
<organism evidence="2 3">
    <name type="scientific">Dyella japonica</name>
    <dbReference type="NCBI Taxonomy" id="231455"/>
    <lineage>
        <taxon>Bacteria</taxon>
        <taxon>Pseudomonadati</taxon>
        <taxon>Pseudomonadota</taxon>
        <taxon>Gammaproteobacteria</taxon>
        <taxon>Lysobacterales</taxon>
        <taxon>Rhodanobacteraceae</taxon>
        <taxon>Dyella</taxon>
    </lineage>
</organism>
<reference evidence="2 3" key="1">
    <citation type="submission" date="2024-06" db="EMBL/GenBank/DDBJ databases">
        <title>Sorghum-associated microbial communities from plants grown in Nebraska, USA.</title>
        <authorList>
            <person name="Schachtman D."/>
        </authorList>
    </citation>
    <scope>NUCLEOTIDE SEQUENCE [LARGE SCALE GENOMIC DNA]</scope>
    <source>
        <strain evidence="2 3">1073</strain>
    </source>
</reference>
<dbReference type="RefSeq" id="WP_354012343.1">
    <property type="nucleotide sequence ID" value="NZ_JBEPMU010000001.1"/>
</dbReference>
<proteinExistence type="predicted"/>
<dbReference type="Pfam" id="PF16137">
    <property type="entry name" value="DUF4845"/>
    <property type="match status" value="1"/>
</dbReference>
<feature type="transmembrane region" description="Helical" evidence="1">
    <location>
        <begin position="6"/>
        <end position="28"/>
    </location>
</feature>
<dbReference type="EMBL" id="JBEPMU010000001">
    <property type="protein sequence ID" value="MET3650868.1"/>
    <property type="molecule type" value="Genomic_DNA"/>
</dbReference>
<keyword evidence="1" id="KW-1133">Transmembrane helix</keyword>
<gene>
    <name evidence="2" type="ORF">ABIC75_000570</name>
</gene>
<dbReference type="Proteomes" id="UP001549184">
    <property type="component" value="Unassembled WGS sequence"/>
</dbReference>
<evidence type="ECO:0000256" key="1">
    <source>
        <dbReference type="SAM" id="Phobius"/>
    </source>
</evidence>
<keyword evidence="1" id="KW-0812">Transmembrane</keyword>